<keyword evidence="1" id="KW-0812">Transmembrane</keyword>
<evidence type="ECO:0000256" key="1">
    <source>
        <dbReference type="SAM" id="Phobius"/>
    </source>
</evidence>
<keyword evidence="1" id="KW-0472">Membrane</keyword>
<dbReference type="Proteomes" id="UP000239833">
    <property type="component" value="Chromosome"/>
</dbReference>
<sequence>MLALLKELLQSLVKIGSIKLSILIVLLIGLIFGIRMIFKKRKYEGKIKELIL</sequence>
<evidence type="ECO:0000313" key="2">
    <source>
        <dbReference type="EMBL" id="AVF28180.1"/>
    </source>
</evidence>
<evidence type="ECO:0000313" key="3">
    <source>
        <dbReference type="Proteomes" id="UP000239833"/>
    </source>
</evidence>
<dbReference type="AlphaFoldDB" id="A0A2L1UID6"/>
<proteinExistence type="predicted"/>
<reference evidence="3" key="1">
    <citation type="submission" date="2017-02" db="EMBL/GenBank/DDBJ databases">
        <title>Delineation of Paenibacillus larvae strains originating from foulbrood outbreaks.</title>
        <authorList>
            <person name="Beims H."/>
            <person name="Bunk B."/>
            <person name="Sproeer C."/>
            <person name="Mohr K.I."/>
            <person name="Pradella S."/>
            <person name="Guenther G."/>
            <person name="Rohde M."/>
            <person name="von der Ohe W."/>
            <person name="Steinert M."/>
        </authorList>
    </citation>
    <scope>NUCLEOTIDE SEQUENCE [LARGE SCALE GENOMIC DNA]</scope>
    <source>
        <strain evidence="3">Eric_III</strain>
    </source>
</reference>
<name>A0A2L1UID6_9BACL</name>
<protein>
    <submittedName>
        <fullName evidence="2">Uncharacterized protein</fullName>
    </submittedName>
</protein>
<organism evidence="2 3">
    <name type="scientific">Paenibacillus larvae subsp. larvae</name>
    <dbReference type="NCBI Taxonomy" id="147375"/>
    <lineage>
        <taxon>Bacteria</taxon>
        <taxon>Bacillati</taxon>
        <taxon>Bacillota</taxon>
        <taxon>Bacilli</taxon>
        <taxon>Bacillales</taxon>
        <taxon>Paenibacillaceae</taxon>
        <taxon>Paenibacillus</taxon>
    </lineage>
</organism>
<dbReference type="EMBL" id="CP019655">
    <property type="protein sequence ID" value="AVF28180.1"/>
    <property type="molecule type" value="Genomic_DNA"/>
</dbReference>
<accession>A0A2L1UID6</accession>
<gene>
    <name evidence="2" type="ORF">ERICIII_04107</name>
</gene>
<feature type="transmembrane region" description="Helical" evidence="1">
    <location>
        <begin position="20"/>
        <end position="38"/>
    </location>
</feature>
<keyword evidence="1" id="KW-1133">Transmembrane helix</keyword>